<reference evidence="9" key="1">
    <citation type="submission" date="2017-11" db="EMBL/GenBank/DDBJ databases">
        <title>The complete genome sequence of Sphingopyxis pomeranensis sp. nov. strain WS5A3p.</title>
        <authorList>
            <person name="Kaminski M.A."/>
        </authorList>
    </citation>
    <scope>NUCLEOTIDE SEQUENCE [LARGE SCALE GENOMIC DNA]</scope>
    <source>
        <strain evidence="9">WS5A3p</strain>
    </source>
</reference>
<feature type="transmembrane region" description="Helical" evidence="6">
    <location>
        <begin position="321"/>
        <end position="344"/>
    </location>
</feature>
<dbReference type="InterPro" id="IPR044770">
    <property type="entry name" value="MFS_spinster-like"/>
</dbReference>
<dbReference type="EMBL" id="PHFW01000002">
    <property type="protein sequence ID" value="PQM28028.1"/>
    <property type="molecule type" value="Genomic_DNA"/>
</dbReference>
<feature type="transmembrane region" description="Helical" evidence="6">
    <location>
        <begin position="175"/>
        <end position="195"/>
    </location>
</feature>
<keyword evidence="9" id="KW-1185">Reference proteome</keyword>
<feature type="domain" description="Major facilitator superfamily (MFS) profile" evidence="7">
    <location>
        <begin position="20"/>
        <end position="416"/>
    </location>
</feature>
<dbReference type="GO" id="GO:0016020">
    <property type="term" value="C:membrane"/>
    <property type="evidence" value="ECO:0007669"/>
    <property type="project" value="UniProtKB-SubCell"/>
</dbReference>
<dbReference type="SUPFAM" id="SSF103473">
    <property type="entry name" value="MFS general substrate transporter"/>
    <property type="match status" value="1"/>
</dbReference>
<evidence type="ECO:0000313" key="8">
    <source>
        <dbReference type="EMBL" id="PQM28028.1"/>
    </source>
</evidence>
<feature type="transmembrane region" description="Helical" evidence="6">
    <location>
        <begin position="20"/>
        <end position="38"/>
    </location>
</feature>
<dbReference type="InterPro" id="IPR036259">
    <property type="entry name" value="MFS_trans_sf"/>
</dbReference>
<evidence type="ECO:0000256" key="5">
    <source>
        <dbReference type="ARBA" id="ARBA00023136"/>
    </source>
</evidence>
<evidence type="ECO:0000256" key="3">
    <source>
        <dbReference type="ARBA" id="ARBA00022692"/>
    </source>
</evidence>
<dbReference type="PANTHER" id="PTHR23505:SF79">
    <property type="entry name" value="PROTEIN SPINSTER"/>
    <property type="match status" value="1"/>
</dbReference>
<evidence type="ECO:0000259" key="7">
    <source>
        <dbReference type="PROSITE" id="PS50850"/>
    </source>
</evidence>
<feature type="transmembrane region" description="Helical" evidence="6">
    <location>
        <begin position="58"/>
        <end position="78"/>
    </location>
</feature>
<dbReference type="InterPro" id="IPR011701">
    <property type="entry name" value="MFS"/>
</dbReference>
<keyword evidence="3 6" id="KW-0812">Transmembrane</keyword>
<gene>
    <name evidence="8" type="ORF">CVO77_05760</name>
</gene>
<dbReference type="PANTHER" id="PTHR23505">
    <property type="entry name" value="SPINSTER"/>
    <property type="match status" value="1"/>
</dbReference>
<feature type="transmembrane region" description="Helical" evidence="6">
    <location>
        <begin position="224"/>
        <end position="245"/>
    </location>
</feature>
<feature type="transmembrane region" description="Helical" evidence="6">
    <location>
        <begin position="296"/>
        <end position="315"/>
    </location>
</feature>
<dbReference type="InterPro" id="IPR020846">
    <property type="entry name" value="MFS_dom"/>
</dbReference>
<comment type="subcellular location">
    <subcellularLocation>
        <location evidence="1">Membrane</location>
        <topology evidence="1">Multi-pass membrane protein</topology>
    </subcellularLocation>
</comment>
<feature type="transmembrane region" description="Helical" evidence="6">
    <location>
        <begin position="112"/>
        <end position="132"/>
    </location>
</feature>
<dbReference type="CDD" id="cd17328">
    <property type="entry name" value="MFS_spinster_like"/>
    <property type="match status" value="1"/>
</dbReference>
<dbReference type="PROSITE" id="PS50850">
    <property type="entry name" value="MFS"/>
    <property type="match status" value="1"/>
</dbReference>
<evidence type="ECO:0000256" key="4">
    <source>
        <dbReference type="ARBA" id="ARBA00022989"/>
    </source>
</evidence>
<keyword evidence="5 6" id="KW-0472">Membrane</keyword>
<evidence type="ECO:0000256" key="6">
    <source>
        <dbReference type="SAM" id="Phobius"/>
    </source>
</evidence>
<accession>A0A2S8B6P5</accession>
<dbReference type="Proteomes" id="UP000238954">
    <property type="component" value="Chromosome"/>
</dbReference>
<keyword evidence="4 6" id="KW-1133">Transmembrane helix</keyword>
<evidence type="ECO:0000256" key="1">
    <source>
        <dbReference type="ARBA" id="ARBA00004141"/>
    </source>
</evidence>
<feature type="transmembrane region" description="Helical" evidence="6">
    <location>
        <begin position="356"/>
        <end position="376"/>
    </location>
</feature>
<sequence>MNNMAAIPATPTRRSNPWTVLFVFLLIYIFNYADRYLISGLVDPIKAEFGVGDQFMGLLMGPAFAVLYTTAGIPIARFADRSSRIAIICAGCLIWSLFTGLSGLATSPWMLALARVGVGIGEAAFVAPAYSILSDYFRPERRSFAFAILGLAVYFGQITGYTAGPAIAEVHSWRMAFIAMAVPGVILSAAAWFLVREPERRHAATTAAQMALAPLVHKLARARAFTLMMIGMGLGTLSGVGFGFWGPTLFSRLYDLPLASASSTFGLYFGGAGLSGMLLFGVVADRAAKRGLEWPLRMAAGALFAASVSILLVTWSDHIAMAKLFAIPAGLLGGGWSIGIMASLQYLLPDRFRATGTALFIMVTTFLGFVLGPWLTGALSQMFGDDALSLRFALSIIIPTGLIGAASMGLAVRHLEADRERLAGIAADPAAR</sequence>
<dbReference type="AlphaFoldDB" id="A0A2S8B6P5"/>
<evidence type="ECO:0000313" key="9">
    <source>
        <dbReference type="Proteomes" id="UP000238954"/>
    </source>
</evidence>
<evidence type="ECO:0000256" key="2">
    <source>
        <dbReference type="ARBA" id="ARBA00022448"/>
    </source>
</evidence>
<dbReference type="GO" id="GO:0022857">
    <property type="term" value="F:transmembrane transporter activity"/>
    <property type="evidence" value="ECO:0007669"/>
    <property type="project" value="InterPro"/>
</dbReference>
<proteinExistence type="predicted"/>
<feature type="transmembrane region" description="Helical" evidence="6">
    <location>
        <begin position="85"/>
        <end position="106"/>
    </location>
</feature>
<protein>
    <submittedName>
        <fullName evidence="8">MFS transporter</fullName>
    </submittedName>
</protein>
<comment type="caution">
    <text evidence="8">The sequence shown here is derived from an EMBL/GenBank/DDBJ whole genome shotgun (WGS) entry which is preliminary data.</text>
</comment>
<keyword evidence="2" id="KW-0813">Transport</keyword>
<dbReference type="Pfam" id="PF07690">
    <property type="entry name" value="MFS_1"/>
    <property type="match status" value="1"/>
</dbReference>
<dbReference type="Gene3D" id="1.20.1250.20">
    <property type="entry name" value="MFS general substrate transporter like domains"/>
    <property type="match status" value="1"/>
</dbReference>
<feature type="transmembrane region" description="Helical" evidence="6">
    <location>
        <begin position="144"/>
        <end position="163"/>
    </location>
</feature>
<organism evidence="8 9">
    <name type="scientific">Sphingopyxis lindanitolerans</name>
    <dbReference type="NCBI Taxonomy" id="2054227"/>
    <lineage>
        <taxon>Bacteria</taxon>
        <taxon>Pseudomonadati</taxon>
        <taxon>Pseudomonadota</taxon>
        <taxon>Alphaproteobacteria</taxon>
        <taxon>Sphingomonadales</taxon>
        <taxon>Sphingomonadaceae</taxon>
        <taxon>Sphingopyxis</taxon>
    </lineage>
</organism>
<name>A0A2S8B6P5_9SPHN</name>
<feature type="transmembrane region" description="Helical" evidence="6">
    <location>
        <begin position="388"/>
        <end position="412"/>
    </location>
</feature>
<feature type="transmembrane region" description="Helical" evidence="6">
    <location>
        <begin position="265"/>
        <end position="284"/>
    </location>
</feature>